<comment type="caution">
    <text evidence="1">The sequence shown here is derived from an EMBL/GenBank/DDBJ whole genome shotgun (WGS) entry which is preliminary data.</text>
</comment>
<keyword evidence="2" id="KW-1185">Reference proteome</keyword>
<dbReference type="Proteomes" id="UP001420932">
    <property type="component" value="Unassembled WGS sequence"/>
</dbReference>
<dbReference type="AlphaFoldDB" id="A0AAP0EK49"/>
<dbReference type="EMBL" id="JBBNAF010000012">
    <property type="protein sequence ID" value="KAK9093202.1"/>
    <property type="molecule type" value="Genomic_DNA"/>
</dbReference>
<evidence type="ECO:0000313" key="2">
    <source>
        <dbReference type="Proteomes" id="UP001420932"/>
    </source>
</evidence>
<name>A0AAP0EK49_9MAGN</name>
<protein>
    <submittedName>
        <fullName evidence="1">Uncharacterized protein</fullName>
    </submittedName>
</protein>
<proteinExistence type="predicted"/>
<reference evidence="1 2" key="1">
    <citation type="submission" date="2024-01" db="EMBL/GenBank/DDBJ databases">
        <title>Genome assemblies of Stephania.</title>
        <authorList>
            <person name="Yang L."/>
        </authorList>
    </citation>
    <scope>NUCLEOTIDE SEQUENCE [LARGE SCALE GENOMIC DNA]</scope>
    <source>
        <strain evidence="1">YNDBR</strain>
        <tissue evidence="1">Leaf</tissue>
    </source>
</reference>
<evidence type="ECO:0000313" key="1">
    <source>
        <dbReference type="EMBL" id="KAK9093202.1"/>
    </source>
</evidence>
<sequence length="54" mass="6428">MSDNNSESKMKSGHQKFILERFKGFLDAIWSIKLQIIENFVKFLWRLIGLINEL</sequence>
<gene>
    <name evidence="1" type="ORF">Syun_028113</name>
</gene>
<organism evidence="1 2">
    <name type="scientific">Stephania yunnanensis</name>
    <dbReference type="NCBI Taxonomy" id="152371"/>
    <lineage>
        <taxon>Eukaryota</taxon>
        <taxon>Viridiplantae</taxon>
        <taxon>Streptophyta</taxon>
        <taxon>Embryophyta</taxon>
        <taxon>Tracheophyta</taxon>
        <taxon>Spermatophyta</taxon>
        <taxon>Magnoliopsida</taxon>
        <taxon>Ranunculales</taxon>
        <taxon>Menispermaceae</taxon>
        <taxon>Menispermoideae</taxon>
        <taxon>Cissampelideae</taxon>
        <taxon>Stephania</taxon>
    </lineage>
</organism>
<accession>A0AAP0EK49</accession>